<dbReference type="PANTHER" id="PTHR44163">
    <property type="entry name" value="U3 SMALL NUCLEOLAR RNA-ASSOCIATED PROTEIN 4 HOMOLOG"/>
    <property type="match status" value="1"/>
</dbReference>
<dbReference type="GO" id="GO:0034455">
    <property type="term" value="C:t-UTP complex"/>
    <property type="evidence" value="ECO:0007669"/>
    <property type="project" value="TreeGrafter"/>
</dbReference>
<dbReference type="Proteomes" id="UP001151699">
    <property type="component" value="Chromosome B"/>
</dbReference>
<dbReference type="SUPFAM" id="SSF50978">
    <property type="entry name" value="WD40 repeat-like"/>
    <property type="match status" value="1"/>
</dbReference>
<dbReference type="InterPro" id="IPR015943">
    <property type="entry name" value="WD40/YVTN_repeat-like_dom_sf"/>
</dbReference>
<proteinExistence type="predicted"/>
<dbReference type="InterPro" id="IPR001680">
    <property type="entry name" value="WD40_rpt"/>
</dbReference>
<dbReference type="GO" id="GO:0000462">
    <property type="term" value="P:maturation of SSU-rRNA from tricistronic rRNA transcript (SSU-rRNA, 5.8S rRNA, LSU-rRNA)"/>
    <property type="evidence" value="ECO:0007669"/>
    <property type="project" value="InterPro"/>
</dbReference>
<dbReference type="InterPro" id="IPR046351">
    <property type="entry name" value="UTP4"/>
</dbReference>
<organism evidence="1 2">
    <name type="scientific">Pseudolycoriella hygida</name>
    <dbReference type="NCBI Taxonomy" id="35572"/>
    <lineage>
        <taxon>Eukaryota</taxon>
        <taxon>Metazoa</taxon>
        <taxon>Ecdysozoa</taxon>
        <taxon>Arthropoda</taxon>
        <taxon>Hexapoda</taxon>
        <taxon>Insecta</taxon>
        <taxon>Pterygota</taxon>
        <taxon>Neoptera</taxon>
        <taxon>Endopterygota</taxon>
        <taxon>Diptera</taxon>
        <taxon>Nematocera</taxon>
        <taxon>Sciaroidea</taxon>
        <taxon>Sciaridae</taxon>
        <taxon>Pseudolycoriella</taxon>
    </lineage>
</organism>
<dbReference type="EMBL" id="WJQU01000002">
    <property type="protein sequence ID" value="KAJ6644304.1"/>
    <property type="molecule type" value="Genomic_DNA"/>
</dbReference>
<dbReference type="GO" id="GO:0003723">
    <property type="term" value="F:RNA binding"/>
    <property type="evidence" value="ECO:0007669"/>
    <property type="project" value="TreeGrafter"/>
</dbReference>
<comment type="caution">
    <text evidence="1">The sequence shown here is derived from an EMBL/GenBank/DDBJ whole genome shotgun (WGS) entry which is preliminary data.</text>
</comment>
<reference evidence="1" key="1">
    <citation type="submission" date="2022-07" db="EMBL/GenBank/DDBJ databases">
        <authorList>
            <person name="Trinca V."/>
            <person name="Uliana J.V.C."/>
            <person name="Torres T.T."/>
            <person name="Ward R.J."/>
            <person name="Monesi N."/>
        </authorList>
    </citation>
    <scope>NUCLEOTIDE SEQUENCE</scope>
    <source>
        <strain evidence="1">HSMRA1968</strain>
        <tissue evidence="1">Whole embryos</tissue>
    </source>
</reference>
<dbReference type="AlphaFoldDB" id="A0A9Q0N802"/>
<name>A0A9Q0N802_9DIPT</name>
<dbReference type="InterPro" id="IPR036322">
    <property type="entry name" value="WD40_repeat_dom_sf"/>
</dbReference>
<protein>
    <submittedName>
        <fullName evidence="1">U3 small nucleolar RNA-associated protein 4 like</fullName>
    </submittedName>
</protein>
<dbReference type="SUPFAM" id="SSF69322">
    <property type="entry name" value="Tricorn protease domain 2"/>
    <property type="match status" value="1"/>
</dbReference>
<dbReference type="OrthoDB" id="8883818at2759"/>
<dbReference type="Gene3D" id="2.130.10.10">
    <property type="entry name" value="YVTN repeat-like/Quinoprotein amine dehydrogenase"/>
    <property type="match status" value="3"/>
</dbReference>
<dbReference type="SMART" id="SM00320">
    <property type="entry name" value="WD40"/>
    <property type="match status" value="9"/>
</dbReference>
<accession>A0A9Q0N802</accession>
<dbReference type="GO" id="GO:0032040">
    <property type="term" value="C:small-subunit processome"/>
    <property type="evidence" value="ECO:0007669"/>
    <property type="project" value="TreeGrafter"/>
</dbReference>
<sequence>MRYAVYMEKCILGQPSSSVEGLGWLNDRLFTTGHTGELTEWDLNLLKPKQTVSLTGMAALCMDIDEQNSCIAVGMNDGYINTFSVDGDDINHKYFDKQDGKILCCKYNATGSHIVTGSEDIIRIWDASTGHALHRMRTSRSEKNRETNVWSLVVLKDLTIIAGDSRGCITVWNGNNGTLIEEINALDADVLAVAVNEEETMFCCSGVDPKIKIFVPVAKSEDSQRRWIANLRRRVHDHDVTSLTFAEGKKIISGGTDGFISVSCSNKERGASNFQYGPFLPQPCAVVAPSSRLLLLKYFNHLEVWKLGRPSENLQLSDECEVQRKFLSMDENVEMLVLLKSKRLEPITCASLSPDGSFLVYSTASTVSLFKLNVESSKKPSMANVKVVSSKFTPCAKVAFSSDSKTMFCVKNNGDVEVFSLTHNGEIELKETISTNQFMKDTISLVCLSKCNKYLICADVCGIVAVWKCAKNRWAPYKNLPNRNYPPTAIAIHGNRIVLAFPDYKIFEYDLETHEIVCSTADDFFDNIPPGFRSTTDKAINNIILDGKNENVVILHNDSFLFVLEKDKELASRIKRKANQSNGVLSEYYKLKTHVGNYEHFLELAWLSPNEIVAVTVSPVTLIEQLPPSLKLKEFGIS</sequence>
<dbReference type="GO" id="GO:0030686">
    <property type="term" value="C:90S preribosome"/>
    <property type="evidence" value="ECO:0007669"/>
    <property type="project" value="InterPro"/>
</dbReference>
<gene>
    <name evidence="1" type="primary">UTP4</name>
    <name evidence="1" type="ORF">Bhyg_09271</name>
</gene>
<evidence type="ECO:0000313" key="2">
    <source>
        <dbReference type="Proteomes" id="UP001151699"/>
    </source>
</evidence>
<evidence type="ECO:0000313" key="1">
    <source>
        <dbReference type="EMBL" id="KAJ6644304.1"/>
    </source>
</evidence>
<dbReference type="PANTHER" id="PTHR44163:SF1">
    <property type="entry name" value="U3 SMALL NUCLEOLAR RNA-ASSOCIATED PROTEIN 4 HOMOLOG"/>
    <property type="match status" value="1"/>
</dbReference>
<dbReference type="Pfam" id="PF00400">
    <property type="entry name" value="WD40"/>
    <property type="match status" value="1"/>
</dbReference>
<keyword evidence="2" id="KW-1185">Reference proteome</keyword>